<proteinExistence type="predicted"/>
<protein>
    <recommendedName>
        <fullName evidence="8">4-toluene sulfonate uptake permease</fullName>
    </recommendedName>
</protein>
<evidence type="ECO:0000256" key="2">
    <source>
        <dbReference type="ARBA" id="ARBA00022692"/>
    </source>
</evidence>
<feature type="transmembrane region" description="Helical" evidence="5">
    <location>
        <begin position="407"/>
        <end position="424"/>
    </location>
</feature>
<evidence type="ECO:0000256" key="1">
    <source>
        <dbReference type="ARBA" id="ARBA00004141"/>
    </source>
</evidence>
<feature type="transmembrane region" description="Helical" evidence="5">
    <location>
        <begin position="220"/>
        <end position="239"/>
    </location>
</feature>
<keyword evidence="2 5" id="KW-0812">Transmembrane</keyword>
<feature type="transmembrane region" description="Helical" evidence="5">
    <location>
        <begin position="313"/>
        <end position="337"/>
    </location>
</feature>
<reference evidence="6" key="1">
    <citation type="submission" date="2020-11" db="EMBL/GenBank/DDBJ databases">
        <title>Chlorella ohadii genome sequencing and assembly.</title>
        <authorList>
            <person name="Murik O."/>
            <person name="Treves H."/>
            <person name="Kedem I."/>
            <person name="Shotland Y."/>
            <person name="Kaplan A."/>
        </authorList>
    </citation>
    <scope>NUCLEOTIDE SEQUENCE</scope>
    <source>
        <strain evidence="6">1</strain>
    </source>
</reference>
<evidence type="ECO:0000256" key="5">
    <source>
        <dbReference type="SAM" id="Phobius"/>
    </source>
</evidence>
<feature type="transmembrane region" description="Helical" evidence="5">
    <location>
        <begin position="6"/>
        <end position="26"/>
    </location>
</feature>
<dbReference type="PANTHER" id="PTHR43701:SF2">
    <property type="entry name" value="MEMBRANE TRANSPORTER PROTEIN YJNA-RELATED"/>
    <property type="match status" value="1"/>
</dbReference>
<dbReference type="AlphaFoldDB" id="A0AAD5DXH9"/>
<evidence type="ECO:0000313" key="6">
    <source>
        <dbReference type="EMBL" id="KAI7842099.1"/>
    </source>
</evidence>
<dbReference type="Pfam" id="PF01925">
    <property type="entry name" value="TauE"/>
    <property type="match status" value="2"/>
</dbReference>
<evidence type="ECO:0000313" key="7">
    <source>
        <dbReference type="Proteomes" id="UP001205105"/>
    </source>
</evidence>
<gene>
    <name evidence="6" type="ORF">COHA_004293</name>
</gene>
<dbReference type="PANTHER" id="PTHR43701">
    <property type="entry name" value="MEMBRANE TRANSPORTER PROTEIN MJ0441-RELATED"/>
    <property type="match status" value="1"/>
</dbReference>
<evidence type="ECO:0000256" key="4">
    <source>
        <dbReference type="ARBA" id="ARBA00023136"/>
    </source>
</evidence>
<organism evidence="6 7">
    <name type="scientific">Chlorella ohadii</name>
    <dbReference type="NCBI Taxonomy" id="2649997"/>
    <lineage>
        <taxon>Eukaryota</taxon>
        <taxon>Viridiplantae</taxon>
        <taxon>Chlorophyta</taxon>
        <taxon>core chlorophytes</taxon>
        <taxon>Trebouxiophyceae</taxon>
        <taxon>Chlorellales</taxon>
        <taxon>Chlorellaceae</taxon>
        <taxon>Chlorella clade</taxon>
        <taxon>Chlorella</taxon>
    </lineage>
</organism>
<comment type="subcellular location">
    <subcellularLocation>
        <location evidence="1">Membrane</location>
        <topology evidence="1">Multi-pass membrane protein</topology>
    </subcellularLocation>
</comment>
<feature type="transmembrane region" description="Helical" evidence="5">
    <location>
        <begin position="161"/>
        <end position="181"/>
    </location>
</feature>
<feature type="transmembrane region" description="Helical" evidence="5">
    <location>
        <begin position="349"/>
        <end position="369"/>
    </location>
</feature>
<accession>A0AAD5DXH9</accession>
<feature type="transmembrane region" description="Helical" evidence="5">
    <location>
        <begin position="188"/>
        <end position="208"/>
    </location>
</feature>
<dbReference type="Proteomes" id="UP001205105">
    <property type="component" value="Unassembled WGS sequence"/>
</dbReference>
<keyword evidence="7" id="KW-1185">Reference proteome</keyword>
<comment type="caution">
    <text evidence="6">The sequence shown here is derived from an EMBL/GenBank/DDBJ whole genome shotgun (WGS) entry which is preliminary data.</text>
</comment>
<keyword evidence="3 5" id="KW-1133">Transmembrane helix</keyword>
<feature type="transmembrane region" description="Helical" evidence="5">
    <location>
        <begin position="126"/>
        <end position="149"/>
    </location>
</feature>
<name>A0AAD5DXH9_9CHLO</name>
<dbReference type="InterPro" id="IPR051598">
    <property type="entry name" value="TSUP/Inactive_protease-like"/>
</dbReference>
<evidence type="ECO:0000256" key="3">
    <source>
        <dbReference type="ARBA" id="ARBA00022989"/>
    </source>
</evidence>
<keyword evidence="4 5" id="KW-0472">Membrane</keyword>
<sequence>MQTNLKSVLAVGAVVGLICVAAYPIVVVPLKDRSTREAPAGGFAKGSMWKSIDAAAKAKDQHAAAQLAELAAAHYPASNAGAAQQAAATAAAARLQLRRWVATGAGSEQQVAPAVLAKARRIAGPVGLLAGVFGSIVGVGGGVIIVPTIVSSCKTIPQRLVSGTSLAAVVSTALASAYTYTTQGCVDLGAAALISPAAMLTAPLGARLTSRLNCTALRRILGYFLLAAAPLVPLKAYLLSRDAAAEEESSAGAAAGTDVAAAVGSAAAADSAAAGAAAATAAAAAGPSGGAATPTELSSLLERIKLPPPATSAVLVATGAVAGVASGLLGVGGGLIVTPLLALTMDYPQATVLGTSLLAMIFPASAALLQHQKLGNVDWRMAASLAAGTAVGSVAGSNVAVAAPPGALEAAFCIGMLFLGRKTLATAR</sequence>
<dbReference type="GO" id="GO:0016020">
    <property type="term" value="C:membrane"/>
    <property type="evidence" value="ECO:0007669"/>
    <property type="project" value="UniProtKB-SubCell"/>
</dbReference>
<evidence type="ECO:0008006" key="8">
    <source>
        <dbReference type="Google" id="ProtNLM"/>
    </source>
</evidence>
<dbReference type="InterPro" id="IPR002781">
    <property type="entry name" value="TM_pro_TauE-like"/>
</dbReference>
<dbReference type="EMBL" id="JADXDR010000056">
    <property type="protein sequence ID" value="KAI7842099.1"/>
    <property type="molecule type" value="Genomic_DNA"/>
</dbReference>